<gene>
    <name evidence="2" type="ORF">SAMN05192557_0734</name>
</gene>
<accession>A0A662Z3B0</accession>
<evidence type="ECO:0000313" key="3">
    <source>
        <dbReference type="Proteomes" id="UP000243605"/>
    </source>
</evidence>
<keyword evidence="1" id="KW-0812">Transmembrane</keyword>
<feature type="transmembrane region" description="Helical" evidence="1">
    <location>
        <begin position="7"/>
        <end position="25"/>
    </location>
</feature>
<dbReference type="AlphaFoldDB" id="A0A662Z3B0"/>
<organism evidence="2 3">
    <name type="scientific">Aliicoccus persicus</name>
    <dbReference type="NCBI Taxonomy" id="930138"/>
    <lineage>
        <taxon>Bacteria</taxon>
        <taxon>Bacillati</taxon>
        <taxon>Bacillota</taxon>
        <taxon>Bacilli</taxon>
        <taxon>Bacillales</taxon>
        <taxon>Staphylococcaceae</taxon>
        <taxon>Aliicoccus</taxon>
    </lineage>
</organism>
<sequence length="33" mass="3925">MKNKQKFIGKLLFIVGVIITFFTFLRPNKNIVR</sequence>
<keyword evidence="1" id="KW-1133">Transmembrane helix</keyword>
<evidence type="ECO:0000256" key="1">
    <source>
        <dbReference type="SAM" id="Phobius"/>
    </source>
</evidence>
<dbReference type="EMBL" id="FOIT01000001">
    <property type="protein sequence ID" value="SEV88575.1"/>
    <property type="molecule type" value="Genomic_DNA"/>
</dbReference>
<protein>
    <submittedName>
        <fullName evidence="2">Uncharacterized protein</fullName>
    </submittedName>
</protein>
<evidence type="ECO:0000313" key="2">
    <source>
        <dbReference type="EMBL" id="SEV88575.1"/>
    </source>
</evidence>
<proteinExistence type="predicted"/>
<name>A0A662Z3B0_9STAP</name>
<dbReference type="Proteomes" id="UP000243605">
    <property type="component" value="Unassembled WGS sequence"/>
</dbReference>
<keyword evidence="1" id="KW-0472">Membrane</keyword>
<reference evidence="2 3" key="1">
    <citation type="submission" date="2016-10" db="EMBL/GenBank/DDBJ databases">
        <authorList>
            <person name="Varghese N."/>
            <person name="Submissions S."/>
        </authorList>
    </citation>
    <scope>NUCLEOTIDE SEQUENCE [LARGE SCALE GENOMIC DNA]</scope>
    <source>
        <strain evidence="2 3">IBRC-M10081</strain>
    </source>
</reference>
<keyword evidence="3" id="KW-1185">Reference proteome</keyword>